<dbReference type="InterPro" id="IPR036259">
    <property type="entry name" value="MFS_trans_sf"/>
</dbReference>
<dbReference type="GO" id="GO:0015212">
    <property type="term" value="F:cytidine transmembrane transporter activity"/>
    <property type="evidence" value="ECO:0007669"/>
    <property type="project" value="TreeGrafter"/>
</dbReference>
<dbReference type="GO" id="GO:0005886">
    <property type="term" value="C:plasma membrane"/>
    <property type="evidence" value="ECO:0007669"/>
    <property type="project" value="UniProtKB-SubCell"/>
</dbReference>
<keyword evidence="6 7" id="KW-0472">Membrane</keyword>
<dbReference type="InterPro" id="IPR020846">
    <property type="entry name" value="MFS_dom"/>
</dbReference>
<dbReference type="RefSeq" id="WP_115092581.1">
    <property type="nucleotide sequence ID" value="NZ_CP068107.1"/>
</dbReference>
<evidence type="ECO:0000256" key="3">
    <source>
        <dbReference type="ARBA" id="ARBA00022475"/>
    </source>
</evidence>
<evidence type="ECO:0000256" key="5">
    <source>
        <dbReference type="ARBA" id="ARBA00022989"/>
    </source>
</evidence>
<dbReference type="PROSITE" id="PS50850">
    <property type="entry name" value="MFS"/>
    <property type="match status" value="1"/>
</dbReference>
<comment type="subcellular location">
    <subcellularLocation>
        <location evidence="1">Cell membrane</location>
        <topology evidence="1">Multi-pass membrane protein</topology>
    </subcellularLocation>
</comment>
<feature type="transmembrane region" description="Helical" evidence="7">
    <location>
        <begin position="233"/>
        <end position="258"/>
    </location>
</feature>
<protein>
    <submittedName>
        <fullName evidence="9">Nucleoside-transport system protein nupG</fullName>
    </submittedName>
</protein>
<evidence type="ECO:0000256" key="6">
    <source>
        <dbReference type="ARBA" id="ARBA00023136"/>
    </source>
</evidence>
<accession>A0A378U3X3</accession>
<name>A0A378U3X3_MYROD</name>
<feature type="transmembrane region" description="Helical" evidence="7">
    <location>
        <begin position="138"/>
        <end position="160"/>
    </location>
</feature>
<dbReference type="PANTHER" id="PTHR23522:SF4">
    <property type="entry name" value="NUCLEOSIDE PERMEASE NUPG-RELATED"/>
    <property type="match status" value="1"/>
</dbReference>
<dbReference type="Proteomes" id="UP000255024">
    <property type="component" value="Unassembled WGS sequence"/>
</dbReference>
<evidence type="ECO:0000256" key="4">
    <source>
        <dbReference type="ARBA" id="ARBA00022692"/>
    </source>
</evidence>
<feature type="transmembrane region" description="Helical" evidence="7">
    <location>
        <begin position="72"/>
        <end position="89"/>
    </location>
</feature>
<keyword evidence="3" id="KW-1003">Cell membrane</keyword>
<feature type="transmembrane region" description="Helical" evidence="7">
    <location>
        <begin position="12"/>
        <end position="29"/>
    </location>
</feature>
<reference evidence="9 10" key="1">
    <citation type="submission" date="2018-06" db="EMBL/GenBank/DDBJ databases">
        <authorList>
            <consortium name="Pathogen Informatics"/>
            <person name="Doyle S."/>
        </authorList>
    </citation>
    <scope>NUCLEOTIDE SEQUENCE [LARGE SCALE GENOMIC DNA]</scope>
    <source>
        <strain evidence="9 10">NCTC11179</strain>
    </source>
</reference>
<dbReference type="GO" id="GO:0015213">
    <property type="term" value="F:uridine transmembrane transporter activity"/>
    <property type="evidence" value="ECO:0007669"/>
    <property type="project" value="TreeGrafter"/>
</dbReference>
<feature type="transmembrane region" description="Helical" evidence="7">
    <location>
        <begin position="101"/>
        <end position="126"/>
    </location>
</feature>
<organism evidence="9 10">
    <name type="scientific">Myroides odoratus</name>
    <name type="common">Flavobacterium odoratum</name>
    <dbReference type="NCBI Taxonomy" id="256"/>
    <lineage>
        <taxon>Bacteria</taxon>
        <taxon>Pseudomonadati</taxon>
        <taxon>Bacteroidota</taxon>
        <taxon>Flavobacteriia</taxon>
        <taxon>Flavobacteriales</taxon>
        <taxon>Flavobacteriaceae</taxon>
        <taxon>Myroides</taxon>
    </lineage>
</organism>
<dbReference type="SUPFAM" id="SSF103473">
    <property type="entry name" value="MFS general substrate transporter"/>
    <property type="match status" value="1"/>
</dbReference>
<sequence>MNVKLKLTFMNFLEFAVWGAYLTSMGNYLGSIGLGPKIGSFYAMQGIVSIFMPAIMGIVADRWIPVQRLLGINHLLAALFMFATGYYGYVSGSNVDFTTIFTLYSISVAFFMPTIALSNSTAYTVLKQNQLDVIKAFPPIRTFGTIGFIIAMLFVNFFGYTDGTLGFNFSSSPDFISFQQDYHQFYISGFLGVILFLYSFALPNCPVNKSDEKRTLADAFGLKAFALFKQKKMAIFFIFSMLLGVSLQITNGYANPFITTFKQIPEYAGTWGASNANALISLSQISETLCILLIPFFLKRFGIKVVMLMSMIAWVLRFGLFGLGDPGNGVWMFILSMIVYGIAFDFFNVSGSLYVDNETSEDIRSSAQGVFMMMTNGFGATIGMFLAQAVVNHYVYSQEDLVLQVEGWRHSWIIFALFSLVVTILFAIIFKYKHKPEDVKNISH</sequence>
<dbReference type="Pfam" id="PF03825">
    <property type="entry name" value="Nuc_H_symport"/>
    <property type="match status" value="1"/>
</dbReference>
<evidence type="ECO:0000313" key="10">
    <source>
        <dbReference type="Proteomes" id="UP000255024"/>
    </source>
</evidence>
<keyword evidence="5 7" id="KW-1133">Transmembrane helix</keyword>
<evidence type="ECO:0000259" key="8">
    <source>
        <dbReference type="PROSITE" id="PS50850"/>
    </source>
</evidence>
<dbReference type="EMBL" id="UGQL01000002">
    <property type="protein sequence ID" value="STZ69989.1"/>
    <property type="molecule type" value="Genomic_DNA"/>
</dbReference>
<keyword evidence="4 7" id="KW-0812">Transmembrane</keyword>
<gene>
    <name evidence="9" type="primary">nupG</name>
    <name evidence="9" type="ORF">NCTC11179_03514</name>
</gene>
<feature type="transmembrane region" description="Helical" evidence="7">
    <location>
        <begin position="305"/>
        <end position="324"/>
    </location>
</feature>
<dbReference type="PANTHER" id="PTHR23522">
    <property type="entry name" value="BLL5896 PROTEIN"/>
    <property type="match status" value="1"/>
</dbReference>
<dbReference type="Gene3D" id="1.20.1250.20">
    <property type="entry name" value="MFS general substrate transporter like domains"/>
    <property type="match status" value="2"/>
</dbReference>
<feature type="domain" description="Major facilitator superfamily (MFS) profile" evidence="8">
    <location>
        <begin position="232"/>
        <end position="444"/>
    </location>
</feature>
<feature type="transmembrane region" description="Helical" evidence="7">
    <location>
        <begin position="278"/>
        <end position="298"/>
    </location>
</feature>
<feature type="transmembrane region" description="Helical" evidence="7">
    <location>
        <begin position="330"/>
        <end position="349"/>
    </location>
</feature>
<evidence type="ECO:0000256" key="7">
    <source>
        <dbReference type="SAM" id="Phobius"/>
    </source>
</evidence>
<dbReference type="AlphaFoldDB" id="A0A378U3X3"/>
<evidence type="ECO:0000313" key="9">
    <source>
        <dbReference type="EMBL" id="STZ69989.1"/>
    </source>
</evidence>
<feature type="transmembrane region" description="Helical" evidence="7">
    <location>
        <begin position="41"/>
        <end position="60"/>
    </location>
</feature>
<keyword evidence="2" id="KW-0813">Transport</keyword>
<evidence type="ECO:0000256" key="1">
    <source>
        <dbReference type="ARBA" id="ARBA00004651"/>
    </source>
</evidence>
<dbReference type="InterPro" id="IPR004740">
    <property type="entry name" value="Nuc_H_symport"/>
</dbReference>
<feature type="transmembrane region" description="Helical" evidence="7">
    <location>
        <begin position="185"/>
        <end position="205"/>
    </location>
</feature>
<feature type="transmembrane region" description="Helical" evidence="7">
    <location>
        <begin position="411"/>
        <end position="430"/>
    </location>
</feature>
<feature type="transmembrane region" description="Helical" evidence="7">
    <location>
        <begin position="370"/>
        <end position="391"/>
    </location>
</feature>
<proteinExistence type="predicted"/>
<evidence type="ECO:0000256" key="2">
    <source>
        <dbReference type="ARBA" id="ARBA00022448"/>
    </source>
</evidence>
<keyword evidence="10" id="KW-1185">Reference proteome</keyword>